<comment type="caution">
    <text evidence="5">The sequence shown here is derived from an EMBL/GenBank/DDBJ whole genome shotgun (WGS) entry which is preliminary data.</text>
</comment>
<dbReference type="GO" id="GO:0005886">
    <property type="term" value="C:plasma membrane"/>
    <property type="evidence" value="ECO:0007669"/>
    <property type="project" value="TreeGrafter"/>
</dbReference>
<gene>
    <name evidence="5" type="ORF">ISU10_02125</name>
</gene>
<accession>A0A930VH88</accession>
<dbReference type="Pfam" id="PF01553">
    <property type="entry name" value="Acyltransferase"/>
    <property type="match status" value="1"/>
</dbReference>
<sequence length="278" mass="30080">MVSRLVGARTSTNDRGAERWYRATGTATRMLVRALDVRLHYSGLEHVPQTGPVVLASTHGSYPDFLWIGLAAHERGRWVRFLTRHDVWQSRAARAMDAMRHVPVDREAPAAAYLTARRLLREGEAVGVFPEAGISFSYAVRSLMRGPAALAREVGAPLVPLALWGSQELWTVDATRPSQVVRPHPRRHQRIDVAFGPAITVGPDADLVAATTELGHAMTGLLEGLQRLPHHAPAPGSHAPRYPAHLGGHAPDRSAARSLDSVPKTAVPPSWGPPSVAG</sequence>
<dbReference type="GO" id="GO:0006654">
    <property type="term" value="P:phosphatidic acid biosynthetic process"/>
    <property type="evidence" value="ECO:0007669"/>
    <property type="project" value="TreeGrafter"/>
</dbReference>
<dbReference type="SMART" id="SM00563">
    <property type="entry name" value="PlsC"/>
    <property type="match status" value="1"/>
</dbReference>
<dbReference type="Proteomes" id="UP000660668">
    <property type="component" value="Unassembled WGS sequence"/>
</dbReference>
<dbReference type="RefSeq" id="WP_194694721.1">
    <property type="nucleotide sequence ID" value="NZ_JADKPO010000002.1"/>
</dbReference>
<dbReference type="GO" id="GO:0003841">
    <property type="term" value="F:1-acylglycerol-3-phosphate O-acyltransferase activity"/>
    <property type="evidence" value="ECO:0007669"/>
    <property type="project" value="TreeGrafter"/>
</dbReference>
<dbReference type="SUPFAM" id="SSF69593">
    <property type="entry name" value="Glycerol-3-phosphate (1)-acyltransferase"/>
    <property type="match status" value="1"/>
</dbReference>
<keyword evidence="6" id="KW-1185">Reference proteome</keyword>
<proteinExistence type="predicted"/>
<feature type="domain" description="Phospholipid/glycerol acyltransferase" evidence="4">
    <location>
        <begin position="53"/>
        <end position="166"/>
    </location>
</feature>
<feature type="region of interest" description="Disordered" evidence="3">
    <location>
        <begin position="228"/>
        <end position="278"/>
    </location>
</feature>
<dbReference type="InterPro" id="IPR002123">
    <property type="entry name" value="Plipid/glycerol_acylTrfase"/>
</dbReference>
<protein>
    <submittedName>
        <fullName evidence="5">1-acyl-sn-glycerol-3-phosphate acyltransferase</fullName>
    </submittedName>
</protein>
<name>A0A930VH88_9ACTN</name>
<evidence type="ECO:0000256" key="2">
    <source>
        <dbReference type="ARBA" id="ARBA00023315"/>
    </source>
</evidence>
<keyword evidence="1" id="KW-0808">Transferase</keyword>
<organism evidence="5 6">
    <name type="scientific">Nocardioides agariphilus</name>
    <dbReference type="NCBI Taxonomy" id="433664"/>
    <lineage>
        <taxon>Bacteria</taxon>
        <taxon>Bacillati</taxon>
        <taxon>Actinomycetota</taxon>
        <taxon>Actinomycetes</taxon>
        <taxon>Propionibacteriales</taxon>
        <taxon>Nocardioidaceae</taxon>
        <taxon>Nocardioides</taxon>
    </lineage>
</organism>
<reference evidence="5" key="1">
    <citation type="submission" date="2020-11" db="EMBL/GenBank/DDBJ databases">
        <title>Nocardioides cynanchi sp. nov., isolated from soil of rhizosphere of Cynanchum wilfordii.</title>
        <authorList>
            <person name="Lee J.-S."/>
            <person name="Suh M.K."/>
            <person name="Kim J.-S."/>
        </authorList>
    </citation>
    <scope>NUCLEOTIDE SEQUENCE</scope>
    <source>
        <strain evidence="5">KCTC 19276</strain>
    </source>
</reference>
<evidence type="ECO:0000313" key="6">
    <source>
        <dbReference type="Proteomes" id="UP000660668"/>
    </source>
</evidence>
<evidence type="ECO:0000313" key="5">
    <source>
        <dbReference type="EMBL" id="MBF4766562.1"/>
    </source>
</evidence>
<dbReference type="PANTHER" id="PTHR10434:SF55">
    <property type="entry name" value="POSSIBLE ACYLTRANSFERASE"/>
    <property type="match status" value="1"/>
</dbReference>
<dbReference type="PANTHER" id="PTHR10434">
    <property type="entry name" value="1-ACYL-SN-GLYCEROL-3-PHOSPHATE ACYLTRANSFERASE"/>
    <property type="match status" value="1"/>
</dbReference>
<evidence type="ECO:0000256" key="3">
    <source>
        <dbReference type="SAM" id="MobiDB-lite"/>
    </source>
</evidence>
<dbReference type="EMBL" id="JADKPO010000002">
    <property type="protein sequence ID" value="MBF4766562.1"/>
    <property type="molecule type" value="Genomic_DNA"/>
</dbReference>
<dbReference type="AlphaFoldDB" id="A0A930VH88"/>
<evidence type="ECO:0000256" key="1">
    <source>
        <dbReference type="ARBA" id="ARBA00022679"/>
    </source>
</evidence>
<evidence type="ECO:0000259" key="4">
    <source>
        <dbReference type="SMART" id="SM00563"/>
    </source>
</evidence>
<dbReference type="CDD" id="cd07989">
    <property type="entry name" value="LPLAT_AGPAT-like"/>
    <property type="match status" value="1"/>
</dbReference>
<keyword evidence="2 5" id="KW-0012">Acyltransferase</keyword>
<feature type="compositionally biased region" description="Low complexity" evidence="3">
    <location>
        <begin position="231"/>
        <end position="240"/>
    </location>
</feature>